<keyword evidence="3 4" id="KW-0342">GTP-binding</keyword>
<dbReference type="EMBL" id="PXYW01000024">
    <property type="protein sequence ID" value="PSR33218.1"/>
    <property type="molecule type" value="Genomic_DNA"/>
</dbReference>
<keyword evidence="1 4" id="KW-0547">Nucleotide-binding</keyword>
<evidence type="ECO:0000313" key="7">
    <source>
        <dbReference type="EMBL" id="PSR33218.1"/>
    </source>
</evidence>
<dbReference type="Proteomes" id="UP000242972">
    <property type="component" value="Unassembled WGS sequence"/>
</dbReference>
<feature type="domain" description="RapZ C-terminal" evidence="6">
    <location>
        <begin position="166"/>
        <end position="284"/>
    </location>
</feature>
<reference evidence="7 8" key="1">
    <citation type="journal article" date="2014" name="BMC Genomics">
        <title>Comparison of environmental and isolate Sulfobacillus genomes reveals diverse carbon, sulfur, nitrogen, and hydrogen metabolisms.</title>
        <authorList>
            <person name="Justice N.B."/>
            <person name="Norman A."/>
            <person name="Brown C.T."/>
            <person name="Singh A."/>
            <person name="Thomas B.C."/>
            <person name="Banfield J.F."/>
        </authorList>
    </citation>
    <scope>NUCLEOTIDE SEQUENCE [LARGE SCALE GENOMIC DNA]</scope>
    <source>
        <strain evidence="7">AMDSBA4</strain>
    </source>
</reference>
<dbReference type="InterPro" id="IPR053931">
    <property type="entry name" value="RapZ_C"/>
</dbReference>
<feature type="binding site" evidence="4">
    <location>
        <begin position="61"/>
        <end position="64"/>
    </location>
    <ligand>
        <name>GTP</name>
        <dbReference type="ChEBI" id="CHEBI:37565"/>
    </ligand>
</feature>
<accession>A0A2T2XFG4</accession>
<evidence type="ECO:0000256" key="2">
    <source>
        <dbReference type="ARBA" id="ARBA00022840"/>
    </source>
</evidence>
<dbReference type="InterPro" id="IPR005337">
    <property type="entry name" value="RapZ-like"/>
</dbReference>
<dbReference type="PANTHER" id="PTHR30448:SF0">
    <property type="entry name" value="RNASE ADAPTER PROTEIN RAPZ"/>
    <property type="match status" value="1"/>
</dbReference>
<evidence type="ECO:0000259" key="5">
    <source>
        <dbReference type="Pfam" id="PF03668"/>
    </source>
</evidence>
<protein>
    <submittedName>
        <fullName evidence="7">RNase adapter RapZ</fullName>
    </submittedName>
</protein>
<dbReference type="HAMAP" id="MF_00636">
    <property type="entry name" value="RapZ_like"/>
    <property type="match status" value="1"/>
</dbReference>
<dbReference type="SUPFAM" id="SSF52540">
    <property type="entry name" value="P-loop containing nucleoside triphosphate hydrolases"/>
    <property type="match status" value="1"/>
</dbReference>
<dbReference type="InterPro" id="IPR053930">
    <property type="entry name" value="RapZ-like_N"/>
</dbReference>
<name>A0A2T2XFG4_9FIRM</name>
<dbReference type="PANTHER" id="PTHR30448">
    <property type="entry name" value="RNASE ADAPTER PROTEIN RAPZ"/>
    <property type="match status" value="1"/>
</dbReference>
<dbReference type="AlphaFoldDB" id="A0A2T2XFG4"/>
<dbReference type="InterPro" id="IPR027417">
    <property type="entry name" value="P-loop_NTPase"/>
</dbReference>
<comment type="caution">
    <text evidence="7">The sequence shown here is derived from an EMBL/GenBank/DDBJ whole genome shotgun (WGS) entry which is preliminary data.</text>
</comment>
<evidence type="ECO:0000256" key="1">
    <source>
        <dbReference type="ARBA" id="ARBA00022741"/>
    </source>
</evidence>
<evidence type="ECO:0000256" key="3">
    <source>
        <dbReference type="ARBA" id="ARBA00023134"/>
    </source>
</evidence>
<feature type="binding site" evidence="4">
    <location>
        <begin position="11"/>
        <end position="18"/>
    </location>
    <ligand>
        <name>ATP</name>
        <dbReference type="ChEBI" id="CHEBI:30616"/>
    </ligand>
</feature>
<evidence type="ECO:0000256" key="4">
    <source>
        <dbReference type="HAMAP-Rule" id="MF_00636"/>
    </source>
</evidence>
<evidence type="ECO:0000259" key="6">
    <source>
        <dbReference type="Pfam" id="PF22740"/>
    </source>
</evidence>
<sequence>MEAARLVVISGLSGAGRTEAMRVFEDLGYFCVDNLPPNLATKFAELVQKSPEVQGAALVMDVRGGVFFQDLEATLKSFDDSNISYQVLFLEADEETLIHRYKQSRRRHPLESQGRLVEALRREKEAMGALRGMADVVIDTSGLSALQLRQRISDIFRLEGSATSFQVRLVSFGFKYGLPKDADLVFDVRFLPNPYYVDGLRDLTGNDPVVRDYVMRFPLAKETQVRLQSLLEFLMPQFQQEGKPQVTVAVGCTGGQHRSVVFANQLGSFLEGNGFIVAIEHRDLDRQGGPLA</sequence>
<proteinExistence type="inferred from homology"/>
<dbReference type="Pfam" id="PF22740">
    <property type="entry name" value="PapZ_C"/>
    <property type="match status" value="1"/>
</dbReference>
<dbReference type="GO" id="GO:0005525">
    <property type="term" value="F:GTP binding"/>
    <property type="evidence" value="ECO:0007669"/>
    <property type="project" value="UniProtKB-UniRule"/>
</dbReference>
<dbReference type="GO" id="GO:0005524">
    <property type="term" value="F:ATP binding"/>
    <property type="evidence" value="ECO:0007669"/>
    <property type="project" value="UniProtKB-UniRule"/>
</dbReference>
<gene>
    <name evidence="7" type="ORF">C7B46_10750</name>
</gene>
<dbReference type="PIRSF" id="PIRSF005052">
    <property type="entry name" value="P-loopkin"/>
    <property type="match status" value="1"/>
</dbReference>
<dbReference type="Pfam" id="PF03668">
    <property type="entry name" value="RapZ-like_N"/>
    <property type="match status" value="1"/>
</dbReference>
<dbReference type="Gene3D" id="3.40.50.300">
    <property type="entry name" value="P-loop containing nucleotide triphosphate hydrolases"/>
    <property type="match status" value="1"/>
</dbReference>
<evidence type="ECO:0000313" key="8">
    <source>
        <dbReference type="Proteomes" id="UP000242972"/>
    </source>
</evidence>
<dbReference type="NCBIfam" id="NF003828">
    <property type="entry name" value="PRK05416.1"/>
    <property type="match status" value="1"/>
</dbReference>
<organism evidence="7 8">
    <name type="scientific">Sulfobacillus benefaciens</name>
    <dbReference type="NCBI Taxonomy" id="453960"/>
    <lineage>
        <taxon>Bacteria</taxon>
        <taxon>Bacillati</taxon>
        <taxon>Bacillota</taxon>
        <taxon>Clostridia</taxon>
        <taxon>Eubacteriales</taxon>
        <taxon>Clostridiales Family XVII. Incertae Sedis</taxon>
        <taxon>Sulfobacillus</taxon>
    </lineage>
</organism>
<feature type="domain" description="RapZ-like N-terminal" evidence="5">
    <location>
        <begin position="6"/>
        <end position="157"/>
    </location>
</feature>
<keyword evidence="2 4" id="KW-0067">ATP-binding</keyword>